<evidence type="ECO:0000313" key="1">
    <source>
        <dbReference type="EMBL" id="KPL60169.1"/>
    </source>
</evidence>
<dbReference type="RefSeq" id="WP_060672139.1">
    <property type="nucleotide sequence ID" value="NZ_JBCNGU010000018.1"/>
</dbReference>
<dbReference type="Proteomes" id="UP000050398">
    <property type="component" value="Unassembled WGS sequence"/>
</dbReference>
<dbReference type="OrthoDB" id="2972281at2"/>
<name>A0A0P6WHW2_9BACI</name>
<reference evidence="1 2" key="1">
    <citation type="submission" date="2015-08" db="EMBL/GenBank/DDBJ databases">
        <title>Draft Genome Sequence of Bacillus vietnamensis UCD-SED5.</title>
        <authorList>
            <person name="Lee R.D."/>
            <person name="Jospin G."/>
            <person name="Lang J.M."/>
            <person name="Coil D.A."/>
            <person name="Eisen J.A."/>
        </authorList>
    </citation>
    <scope>NUCLEOTIDE SEQUENCE [LARGE SCALE GENOMIC DNA]</scope>
    <source>
        <strain evidence="1 2">UCD-SED5</strain>
    </source>
</reference>
<dbReference type="AlphaFoldDB" id="A0A0P6WHW2"/>
<dbReference type="EMBL" id="LIXZ01000005">
    <property type="protein sequence ID" value="KPL60169.1"/>
    <property type="molecule type" value="Genomic_DNA"/>
</dbReference>
<sequence>MGEVFQEAINKRRNDLINKLIVHNIFKKGDKQLFELTLRELEKEYHYIQKECHPHSDIGSIQWKNCSKLTC</sequence>
<proteinExistence type="predicted"/>
<protein>
    <recommendedName>
        <fullName evidence="3">Fur-regulated basic protein FbpA</fullName>
    </recommendedName>
</protein>
<organism evidence="1 2">
    <name type="scientific">Rossellomorea vietnamensis</name>
    <dbReference type="NCBI Taxonomy" id="218284"/>
    <lineage>
        <taxon>Bacteria</taxon>
        <taxon>Bacillati</taxon>
        <taxon>Bacillota</taxon>
        <taxon>Bacilli</taxon>
        <taxon>Bacillales</taxon>
        <taxon>Bacillaceae</taxon>
        <taxon>Rossellomorea</taxon>
    </lineage>
</organism>
<dbReference type="PATRIC" id="fig|218284.4.peg.3431"/>
<dbReference type="InterPro" id="IPR025072">
    <property type="entry name" value="Fur_reg_FbpA"/>
</dbReference>
<accession>A0A0P6WHW2</accession>
<comment type="caution">
    <text evidence="1">The sequence shown here is derived from an EMBL/GenBank/DDBJ whole genome shotgun (WGS) entry which is preliminary data.</text>
</comment>
<gene>
    <name evidence="1" type="ORF">AM506_08950</name>
</gene>
<dbReference type="Pfam" id="PF13076">
    <property type="entry name" value="Fur_reg_FbpA"/>
    <property type="match status" value="1"/>
</dbReference>
<evidence type="ECO:0008006" key="3">
    <source>
        <dbReference type="Google" id="ProtNLM"/>
    </source>
</evidence>
<evidence type="ECO:0000313" key="2">
    <source>
        <dbReference type="Proteomes" id="UP000050398"/>
    </source>
</evidence>